<keyword evidence="1" id="KW-0472">Membrane</keyword>
<protein>
    <submittedName>
        <fullName evidence="2">Uncharacterized protein</fullName>
    </submittedName>
</protein>
<organism evidence="2 3">
    <name type="scientific">Fulvimarina uroteuthidis</name>
    <dbReference type="NCBI Taxonomy" id="3098149"/>
    <lineage>
        <taxon>Bacteria</taxon>
        <taxon>Pseudomonadati</taxon>
        <taxon>Pseudomonadota</taxon>
        <taxon>Alphaproteobacteria</taxon>
        <taxon>Hyphomicrobiales</taxon>
        <taxon>Aurantimonadaceae</taxon>
        <taxon>Fulvimarina</taxon>
    </lineage>
</organism>
<keyword evidence="1" id="KW-1133">Transmembrane helix</keyword>
<evidence type="ECO:0000256" key="1">
    <source>
        <dbReference type="SAM" id="Phobius"/>
    </source>
</evidence>
<evidence type="ECO:0000313" key="2">
    <source>
        <dbReference type="EMBL" id="MDY8109661.1"/>
    </source>
</evidence>
<feature type="transmembrane region" description="Helical" evidence="1">
    <location>
        <begin position="35"/>
        <end position="57"/>
    </location>
</feature>
<dbReference type="Proteomes" id="UP001294412">
    <property type="component" value="Unassembled WGS sequence"/>
</dbReference>
<accession>A0ABU5I347</accession>
<reference evidence="2 3" key="1">
    <citation type="submission" date="2023-12" db="EMBL/GenBank/DDBJ databases">
        <title>Description of Novel Strain Fulvimarina sp. 2208YS6-2-32 isolated from Uroteuthis (Photololigo) edulis.</title>
        <authorList>
            <person name="Park J.-S."/>
        </authorList>
    </citation>
    <scope>NUCLEOTIDE SEQUENCE [LARGE SCALE GENOMIC DNA]</scope>
    <source>
        <strain evidence="2 3">2208YS6-2-32</strain>
    </source>
</reference>
<feature type="transmembrane region" description="Helical" evidence="1">
    <location>
        <begin position="100"/>
        <end position="122"/>
    </location>
</feature>
<sequence length="145" mass="15406">MIGGLFVVVFFLPLSFIYGRWRARGLKAAHATLKGRLLALMPMPLFFAVCFAVATVWQSEAAQRRMADLAGSEAESALDTGNGVLDGVLTIARWLGQVELILFMVALPYLLGALVACGLLILDANGRIVLAPPEPPAVDPQAGEG</sequence>
<dbReference type="RefSeq" id="WP_322187141.1">
    <property type="nucleotide sequence ID" value="NZ_JAXLPB010000003.1"/>
</dbReference>
<dbReference type="EMBL" id="JAXLPB010000003">
    <property type="protein sequence ID" value="MDY8109661.1"/>
    <property type="molecule type" value="Genomic_DNA"/>
</dbReference>
<evidence type="ECO:0000313" key="3">
    <source>
        <dbReference type="Proteomes" id="UP001294412"/>
    </source>
</evidence>
<proteinExistence type="predicted"/>
<comment type="caution">
    <text evidence="2">The sequence shown here is derived from an EMBL/GenBank/DDBJ whole genome shotgun (WGS) entry which is preliminary data.</text>
</comment>
<name>A0ABU5I347_9HYPH</name>
<keyword evidence="1" id="KW-0812">Transmembrane</keyword>
<feature type="transmembrane region" description="Helical" evidence="1">
    <location>
        <begin position="6"/>
        <end position="23"/>
    </location>
</feature>
<keyword evidence="3" id="KW-1185">Reference proteome</keyword>
<gene>
    <name evidence="2" type="ORF">U0C82_10980</name>
</gene>